<keyword evidence="3" id="KW-1185">Reference proteome</keyword>
<dbReference type="AlphaFoldDB" id="J3LSE3"/>
<name>J3LSE3_ORYBR</name>
<sequence length="83" mass="8654">MAAAAGSRGVAPNPNQAQNRGLEMSGETGSCDGEASSKAHLSSLLPTPNHAVAKAPEPRTQGNLDRLCLYLDPVFCQCGRGFR</sequence>
<reference evidence="2" key="1">
    <citation type="journal article" date="2013" name="Nat. Commun.">
        <title>Whole-genome sequencing of Oryza brachyantha reveals mechanisms underlying Oryza genome evolution.</title>
        <authorList>
            <person name="Chen J."/>
            <person name="Huang Q."/>
            <person name="Gao D."/>
            <person name="Wang J."/>
            <person name="Lang Y."/>
            <person name="Liu T."/>
            <person name="Li B."/>
            <person name="Bai Z."/>
            <person name="Luis Goicoechea J."/>
            <person name="Liang C."/>
            <person name="Chen C."/>
            <person name="Zhang W."/>
            <person name="Sun S."/>
            <person name="Liao Y."/>
            <person name="Zhang X."/>
            <person name="Yang L."/>
            <person name="Song C."/>
            <person name="Wang M."/>
            <person name="Shi J."/>
            <person name="Liu G."/>
            <person name="Liu J."/>
            <person name="Zhou H."/>
            <person name="Zhou W."/>
            <person name="Yu Q."/>
            <person name="An N."/>
            <person name="Chen Y."/>
            <person name="Cai Q."/>
            <person name="Wang B."/>
            <person name="Liu B."/>
            <person name="Min J."/>
            <person name="Huang Y."/>
            <person name="Wu H."/>
            <person name="Li Z."/>
            <person name="Zhang Y."/>
            <person name="Yin Y."/>
            <person name="Song W."/>
            <person name="Jiang J."/>
            <person name="Jackson S.A."/>
            <person name="Wing R.A."/>
            <person name="Wang J."/>
            <person name="Chen M."/>
        </authorList>
    </citation>
    <scope>NUCLEOTIDE SEQUENCE [LARGE SCALE GENOMIC DNA]</scope>
    <source>
        <strain evidence="2">cv. IRGC 101232</strain>
    </source>
</reference>
<protein>
    <submittedName>
        <fullName evidence="2">Uncharacterized protein</fullName>
    </submittedName>
</protein>
<reference evidence="2" key="2">
    <citation type="submission" date="2013-04" db="UniProtKB">
        <authorList>
            <consortium name="EnsemblPlants"/>
        </authorList>
    </citation>
    <scope>IDENTIFICATION</scope>
</reference>
<accession>J3LSE3</accession>
<dbReference type="Gramene" id="OB03G39690.1">
    <property type="protein sequence ID" value="OB03G39690.1"/>
    <property type="gene ID" value="OB03G39690"/>
</dbReference>
<dbReference type="EnsemblPlants" id="OB03G39690.1">
    <property type="protein sequence ID" value="OB03G39690.1"/>
    <property type="gene ID" value="OB03G39690"/>
</dbReference>
<evidence type="ECO:0000313" key="3">
    <source>
        <dbReference type="Proteomes" id="UP000006038"/>
    </source>
</evidence>
<feature type="region of interest" description="Disordered" evidence="1">
    <location>
        <begin position="1"/>
        <end position="58"/>
    </location>
</feature>
<proteinExistence type="predicted"/>
<evidence type="ECO:0000313" key="2">
    <source>
        <dbReference type="EnsemblPlants" id="OB03G39690.1"/>
    </source>
</evidence>
<dbReference type="HOGENOM" id="CLU_2546257_0_0_1"/>
<evidence type="ECO:0000256" key="1">
    <source>
        <dbReference type="SAM" id="MobiDB-lite"/>
    </source>
</evidence>
<organism evidence="2">
    <name type="scientific">Oryza brachyantha</name>
    <name type="common">malo sina</name>
    <dbReference type="NCBI Taxonomy" id="4533"/>
    <lineage>
        <taxon>Eukaryota</taxon>
        <taxon>Viridiplantae</taxon>
        <taxon>Streptophyta</taxon>
        <taxon>Embryophyta</taxon>
        <taxon>Tracheophyta</taxon>
        <taxon>Spermatophyta</taxon>
        <taxon>Magnoliopsida</taxon>
        <taxon>Liliopsida</taxon>
        <taxon>Poales</taxon>
        <taxon>Poaceae</taxon>
        <taxon>BOP clade</taxon>
        <taxon>Oryzoideae</taxon>
        <taxon>Oryzeae</taxon>
        <taxon>Oryzinae</taxon>
        <taxon>Oryza</taxon>
    </lineage>
</organism>
<dbReference type="Proteomes" id="UP000006038">
    <property type="component" value="Chromosome 3"/>
</dbReference>